<protein>
    <submittedName>
        <fullName evidence="2">Uncharacterized protein</fullName>
    </submittedName>
</protein>
<feature type="compositionally biased region" description="Basic and acidic residues" evidence="1">
    <location>
        <begin position="1"/>
        <end position="19"/>
    </location>
</feature>
<dbReference type="Proteomes" id="UP000198432">
    <property type="component" value="Unassembled WGS sequence"/>
</dbReference>
<proteinExistence type="predicted"/>
<feature type="compositionally biased region" description="Polar residues" evidence="1">
    <location>
        <begin position="73"/>
        <end position="86"/>
    </location>
</feature>
<evidence type="ECO:0000256" key="1">
    <source>
        <dbReference type="SAM" id="MobiDB-lite"/>
    </source>
</evidence>
<sequence>MQHNENDKRRRGERTRREAPPYNDRYFNDFRSRWGEPSPSIELHQYDWQPREVGRFPEEGRYHQHRDEWLPNQRRQQAPRPSNQQYREPIWRQQDVHFDRSNQRAEDRWYQDPLMPHPDKRRRRRQGPPDQHWE</sequence>
<name>A0A239II87_9BACT</name>
<dbReference type="EMBL" id="FZOQ01000017">
    <property type="protein sequence ID" value="SNS93239.1"/>
    <property type="molecule type" value="Genomic_DNA"/>
</dbReference>
<keyword evidence="3" id="KW-1185">Reference proteome</keyword>
<feature type="compositionally biased region" description="Basic and acidic residues" evidence="1">
    <location>
        <begin position="49"/>
        <end position="69"/>
    </location>
</feature>
<feature type="region of interest" description="Disordered" evidence="1">
    <location>
        <begin position="1"/>
        <end position="134"/>
    </location>
</feature>
<evidence type="ECO:0000313" key="2">
    <source>
        <dbReference type="EMBL" id="SNS93239.1"/>
    </source>
</evidence>
<dbReference type="AlphaFoldDB" id="A0A239II87"/>
<reference evidence="3" key="1">
    <citation type="submission" date="2017-06" db="EMBL/GenBank/DDBJ databases">
        <authorList>
            <person name="Varghese N."/>
            <person name="Submissions S."/>
        </authorList>
    </citation>
    <scope>NUCLEOTIDE SEQUENCE [LARGE SCALE GENOMIC DNA]</scope>
    <source>
        <strain evidence="3">NKM1</strain>
    </source>
</reference>
<dbReference type="RefSeq" id="WP_089320511.1">
    <property type="nucleotide sequence ID" value="NZ_FZOQ01000017.1"/>
</dbReference>
<accession>A0A239II87</accession>
<organism evidence="2 3">
    <name type="scientific">Pontibacter ummariensis</name>
    <dbReference type="NCBI Taxonomy" id="1610492"/>
    <lineage>
        <taxon>Bacteria</taxon>
        <taxon>Pseudomonadati</taxon>
        <taxon>Bacteroidota</taxon>
        <taxon>Cytophagia</taxon>
        <taxon>Cytophagales</taxon>
        <taxon>Hymenobacteraceae</taxon>
        <taxon>Pontibacter</taxon>
    </lineage>
</organism>
<gene>
    <name evidence="2" type="ORF">SAMN06296052_11765</name>
</gene>
<evidence type="ECO:0000313" key="3">
    <source>
        <dbReference type="Proteomes" id="UP000198432"/>
    </source>
</evidence>
<dbReference type="OrthoDB" id="852878at2"/>
<feature type="compositionally biased region" description="Basic and acidic residues" evidence="1">
    <location>
        <begin position="94"/>
        <end position="110"/>
    </location>
</feature>